<dbReference type="Proteomes" id="UP000190037">
    <property type="component" value="Unassembled WGS sequence"/>
</dbReference>
<keyword evidence="2" id="KW-1185">Reference proteome</keyword>
<comment type="caution">
    <text evidence="1">The sequence shown here is derived from an EMBL/GenBank/DDBJ whole genome shotgun (WGS) entry which is preliminary data.</text>
</comment>
<name>A0A1T3P226_9ACTN</name>
<reference evidence="1 2" key="1">
    <citation type="submission" date="2017-03" db="EMBL/GenBank/DDBJ databases">
        <title>Draft genome sequence of Streptomyces scabrisporus NF3, endophyte isolated from Amphipterygium adstringens.</title>
        <authorList>
            <person name="Vazquez M."/>
            <person name="Ceapa C.D."/>
            <person name="Rodriguez Luna D."/>
            <person name="Sanchez Esquivel S."/>
        </authorList>
    </citation>
    <scope>NUCLEOTIDE SEQUENCE [LARGE SCALE GENOMIC DNA]</scope>
    <source>
        <strain evidence="1 2">NF3</strain>
    </source>
</reference>
<dbReference type="EMBL" id="MWQN01000001">
    <property type="protein sequence ID" value="OPC83054.1"/>
    <property type="molecule type" value="Genomic_DNA"/>
</dbReference>
<sequence>MIDPATRAKWDAHVRRQAHGLRLKEIAKRLRGVRAWERNTLPDNNYSSVGAACSAGEWQRIHDLMTETGRPMYQIERDPVVQREQREQDAAIDPPLTLAELAAAENVWQRLQTMRAAPAGWTVRQVALTIRLDRIQRGMPPADLVCVGTCDCCGRPGQQLQATPGAWVCADLNACAANGGLDE</sequence>
<evidence type="ECO:0000313" key="2">
    <source>
        <dbReference type="Proteomes" id="UP000190037"/>
    </source>
</evidence>
<accession>A0A1T3P226</accession>
<gene>
    <name evidence="1" type="ORF">B4N89_20810</name>
</gene>
<organism evidence="1 2">
    <name type="scientific">Embleya scabrispora</name>
    <dbReference type="NCBI Taxonomy" id="159449"/>
    <lineage>
        <taxon>Bacteria</taxon>
        <taxon>Bacillati</taxon>
        <taxon>Actinomycetota</taxon>
        <taxon>Actinomycetes</taxon>
        <taxon>Kitasatosporales</taxon>
        <taxon>Streptomycetaceae</taxon>
        <taxon>Embleya</taxon>
    </lineage>
</organism>
<protein>
    <submittedName>
        <fullName evidence="1">Uncharacterized protein</fullName>
    </submittedName>
</protein>
<dbReference type="AlphaFoldDB" id="A0A1T3P226"/>
<evidence type="ECO:0000313" key="1">
    <source>
        <dbReference type="EMBL" id="OPC83054.1"/>
    </source>
</evidence>
<proteinExistence type="predicted"/>
<dbReference type="RefSeq" id="WP_078977353.1">
    <property type="nucleotide sequence ID" value="NZ_MWQN01000001.1"/>
</dbReference>
<dbReference type="STRING" id="159449.B4N89_20810"/>